<dbReference type="GO" id="GO:0016020">
    <property type="term" value="C:membrane"/>
    <property type="evidence" value="ECO:0007669"/>
    <property type="project" value="InterPro"/>
</dbReference>
<feature type="transmembrane region" description="Helical" evidence="1">
    <location>
        <begin position="123"/>
        <end position="142"/>
    </location>
</feature>
<protein>
    <recommendedName>
        <fullName evidence="2">EamA domain-containing protein</fullName>
    </recommendedName>
</protein>
<dbReference type="SUPFAM" id="SSF103481">
    <property type="entry name" value="Multidrug resistance efflux transporter EmrE"/>
    <property type="match status" value="1"/>
</dbReference>
<evidence type="ECO:0000256" key="1">
    <source>
        <dbReference type="SAM" id="Phobius"/>
    </source>
</evidence>
<dbReference type="AlphaFoldDB" id="A0A1F6TEM0"/>
<name>A0A1F6TEM0_9PROT</name>
<feature type="transmembrane region" description="Helical" evidence="1">
    <location>
        <begin position="70"/>
        <end position="90"/>
    </location>
</feature>
<sequence length="145" mass="15591">MKLPWYIAALAAAVVWGVHYPLVDNALRKLSLVTVLVLTAVPLVLLAPFFHKTLAADYEVLKDLGWAGSAPILALALTSLAGSVLLFMSIHGKNATLASVIEISYPLFVGLFAYLLFRHMHVNASVILGGLLVFMGVVIIILNNP</sequence>
<dbReference type="STRING" id="1817758.A2150_07945"/>
<accession>A0A1F6TEM0</accession>
<reference evidence="3 4" key="1">
    <citation type="journal article" date="2016" name="Nat. Commun.">
        <title>Thousands of microbial genomes shed light on interconnected biogeochemical processes in an aquifer system.</title>
        <authorList>
            <person name="Anantharaman K."/>
            <person name="Brown C.T."/>
            <person name="Hug L.A."/>
            <person name="Sharon I."/>
            <person name="Castelle C.J."/>
            <person name="Probst A.J."/>
            <person name="Thomas B.C."/>
            <person name="Singh A."/>
            <person name="Wilkins M.J."/>
            <person name="Karaoz U."/>
            <person name="Brodie E.L."/>
            <person name="Williams K.H."/>
            <person name="Hubbard S.S."/>
            <person name="Banfield J.F."/>
        </authorList>
    </citation>
    <scope>NUCLEOTIDE SEQUENCE [LARGE SCALE GENOMIC DNA]</scope>
</reference>
<feature type="transmembrane region" description="Helical" evidence="1">
    <location>
        <begin position="97"/>
        <end position="117"/>
    </location>
</feature>
<feature type="domain" description="EamA" evidence="2">
    <location>
        <begin position="4"/>
        <end position="141"/>
    </location>
</feature>
<evidence type="ECO:0000313" key="4">
    <source>
        <dbReference type="Proteomes" id="UP000177925"/>
    </source>
</evidence>
<dbReference type="Proteomes" id="UP000177925">
    <property type="component" value="Unassembled WGS sequence"/>
</dbReference>
<comment type="caution">
    <text evidence="3">The sequence shown here is derived from an EMBL/GenBank/DDBJ whole genome shotgun (WGS) entry which is preliminary data.</text>
</comment>
<organism evidence="3 4">
    <name type="scientific">Candidatus Muproteobacteria bacterium RBG_16_64_11</name>
    <dbReference type="NCBI Taxonomy" id="1817758"/>
    <lineage>
        <taxon>Bacteria</taxon>
        <taxon>Pseudomonadati</taxon>
        <taxon>Pseudomonadota</taxon>
        <taxon>Candidatus Muproteobacteria</taxon>
    </lineage>
</organism>
<gene>
    <name evidence="3" type="ORF">A2150_07945</name>
</gene>
<dbReference type="Pfam" id="PF00892">
    <property type="entry name" value="EamA"/>
    <property type="match status" value="1"/>
</dbReference>
<dbReference type="InterPro" id="IPR037185">
    <property type="entry name" value="EmrE-like"/>
</dbReference>
<feature type="transmembrane region" description="Helical" evidence="1">
    <location>
        <begin position="30"/>
        <end position="50"/>
    </location>
</feature>
<keyword evidence="1" id="KW-0472">Membrane</keyword>
<evidence type="ECO:0000313" key="3">
    <source>
        <dbReference type="EMBL" id="OGI43515.1"/>
    </source>
</evidence>
<keyword evidence="1" id="KW-1133">Transmembrane helix</keyword>
<dbReference type="InterPro" id="IPR000620">
    <property type="entry name" value="EamA_dom"/>
</dbReference>
<evidence type="ECO:0000259" key="2">
    <source>
        <dbReference type="Pfam" id="PF00892"/>
    </source>
</evidence>
<feature type="transmembrane region" description="Helical" evidence="1">
    <location>
        <begin position="6"/>
        <end position="23"/>
    </location>
</feature>
<keyword evidence="1" id="KW-0812">Transmembrane</keyword>
<dbReference type="EMBL" id="MFSS01000051">
    <property type="protein sequence ID" value="OGI43515.1"/>
    <property type="molecule type" value="Genomic_DNA"/>
</dbReference>
<proteinExistence type="predicted"/>